<name>A0A7W7R9T2_KITKI</name>
<dbReference type="RefSeq" id="WP_184944922.1">
    <property type="nucleotide sequence ID" value="NZ_JACHJV010000002.1"/>
</dbReference>
<proteinExistence type="predicted"/>
<keyword evidence="3" id="KW-1185">Reference proteome</keyword>
<accession>A0A7W7R9T2</accession>
<protein>
    <submittedName>
        <fullName evidence="2">Uncharacterized protein</fullName>
    </submittedName>
</protein>
<sequence length="137" mass="15466">MDSVIEEARAFLPLTVSTTELDDDGMSIGGRNWRFRINTNWRITSMSRPSGSTPTSTLTSTAQGPPDALSSAVRNRRVVDLQLWQHDEYIDLRAVLDDHQVVEVVSDFPYGEWTFSIWREGDPEQVPVYDLSGPLQP</sequence>
<dbReference type="AlphaFoldDB" id="A0A7W7R9T2"/>
<organism evidence="2 3">
    <name type="scientific">Kitasatospora kifunensis</name>
    <name type="common">Streptomyces kifunensis</name>
    <dbReference type="NCBI Taxonomy" id="58351"/>
    <lineage>
        <taxon>Bacteria</taxon>
        <taxon>Bacillati</taxon>
        <taxon>Actinomycetota</taxon>
        <taxon>Actinomycetes</taxon>
        <taxon>Kitasatosporales</taxon>
        <taxon>Streptomycetaceae</taxon>
        <taxon>Kitasatospora</taxon>
    </lineage>
</organism>
<evidence type="ECO:0000313" key="3">
    <source>
        <dbReference type="Proteomes" id="UP000540506"/>
    </source>
</evidence>
<comment type="caution">
    <text evidence="2">The sequence shown here is derived from an EMBL/GenBank/DDBJ whole genome shotgun (WGS) entry which is preliminary data.</text>
</comment>
<dbReference type="Proteomes" id="UP000540506">
    <property type="component" value="Unassembled WGS sequence"/>
</dbReference>
<feature type="region of interest" description="Disordered" evidence="1">
    <location>
        <begin position="45"/>
        <end position="71"/>
    </location>
</feature>
<reference evidence="2 3" key="1">
    <citation type="submission" date="2020-08" db="EMBL/GenBank/DDBJ databases">
        <title>Sequencing the genomes of 1000 actinobacteria strains.</title>
        <authorList>
            <person name="Klenk H.-P."/>
        </authorList>
    </citation>
    <scope>NUCLEOTIDE SEQUENCE [LARGE SCALE GENOMIC DNA]</scope>
    <source>
        <strain evidence="2 3">DSM 41654</strain>
    </source>
</reference>
<dbReference type="EMBL" id="JACHJV010000002">
    <property type="protein sequence ID" value="MBB4928038.1"/>
    <property type="molecule type" value="Genomic_DNA"/>
</dbReference>
<evidence type="ECO:0000313" key="2">
    <source>
        <dbReference type="EMBL" id="MBB4928038.1"/>
    </source>
</evidence>
<feature type="compositionally biased region" description="Low complexity" evidence="1">
    <location>
        <begin position="45"/>
        <end position="61"/>
    </location>
</feature>
<evidence type="ECO:0000256" key="1">
    <source>
        <dbReference type="SAM" id="MobiDB-lite"/>
    </source>
</evidence>
<gene>
    <name evidence="2" type="ORF">FHR34_007133</name>
</gene>